<dbReference type="SUPFAM" id="SSF55729">
    <property type="entry name" value="Acyl-CoA N-acyltransferases (Nat)"/>
    <property type="match status" value="1"/>
</dbReference>
<dbReference type="PANTHER" id="PTHR37817:SF1">
    <property type="entry name" value="N-ACETYLTRANSFERASE EIS"/>
    <property type="match status" value="1"/>
</dbReference>
<evidence type="ECO:0000313" key="2">
    <source>
        <dbReference type="EMBL" id="MBC5580195.1"/>
    </source>
</evidence>
<dbReference type="InterPro" id="IPR051554">
    <property type="entry name" value="Acetyltransferase_Eis"/>
</dbReference>
<dbReference type="Proteomes" id="UP000659630">
    <property type="component" value="Unassembled WGS sequence"/>
</dbReference>
<dbReference type="CDD" id="cd04301">
    <property type="entry name" value="NAT_SF"/>
    <property type="match status" value="1"/>
</dbReference>
<evidence type="ECO:0000313" key="3">
    <source>
        <dbReference type="Proteomes" id="UP000659630"/>
    </source>
</evidence>
<keyword evidence="3" id="KW-1185">Reference proteome</keyword>
<accession>A0A923I4I5</accession>
<dbReference type="GO" id="GO:0034069">
    <property type="term" value="F:aminoglycoside N-acetyltransferase activity"/>
    <property type="evidence" value="ECO:0007669"/>
    <property type="project" value="TreeGrafter"/>
</dbReference>
<evidence type="ECO:0000259" key="1">
    <source>
        <dbReference type="PROSITE" id="PS51186"/>
    </source>
</evidence>
<dbReference type="Gene3D" id="3.40.630.30">
    <property type="match status" value="1"/>
</dbReference>
<dbReference type="EMBL" id="JACONZ010000001">
    <property type="protein sequence ID" value="MBC5580195.1"/>
    <property type="molecule type" value="Genomic_DNA"/>
</dbReference>
<dbReference type="Pfam" id="PF13527">
    <property type="entry name" value="Acetyltransf_9"/>
    <property type="match status" value="1"/>
</dbReference>
<gene>
    <name evidence="2" type="ORF">H8S23_01605</name>
</gene>
<dbReference type="AlphaFoldDB" id="A0A923I4I5"/>
<proteinExistence type="predicted"/>
<comment type="caution">
    <text evidence="2">The sequence shown here is derived from an EMBL/GenBank/DDBJ whole genome shotgun (WGS) entry which is preliminary data.</text>
</comment>
<reference evidence="2" key="1">
    <citation type="submission" date="2020-08" db="EMBL/GenBank/DDBJ databases">
        <title>Genome public.</title>
        <authorList>
            <person name="Liu C."/>
            <person name="Sun Q."/>
        </authorList>
    </citation>
    <scope>NUCLEOTIDE SEQUENCE</scope>
    <source>
        <strain evidence="2">BX8</strain>
    </source>
</reference>
<feature type="domain" description="N-acetyltransferase" evidence="1">
    <location>
        <begin position="2"/>
        <end position="143"/>
    </location>
</feature>
<organism evidence="2 3">
    <name type="scientific">Anaerofilum hominis</name>
    <dbReference type="NCBI Taxonomy" id="2763016"/>
    <lineage>
        <taxon>Bacteria</taxon>
        <taxon>Bacillati</taxon>
        <taxon>Bacillota</taxon>
        <taxon>Clostridia</taxon>
        <taxon>Eubacteriales</taxon>
        <taxon>Oscillospiraceae</taxon>
        <taxon>Anaerofilum</taxon>
    </lineage>
</organism>
<dbReference type="RefSeq" id="WP_186886562.1">
    <property type="nucleotide sequence ID" value="NZ_JACONZ010000001.1"/>
</dbReference>
<protein>
    <submittedName>
        <fullName evidence="2">GNAT family N-acetyltransferase</fullName>
    </submittedName>
</protein>
<dbReference type="InterPro" id="IPR000182">
    <property type="entry name" value="GNAT_dom"/>
</dbReference>
<name>A0A923I4I5_9FIRM</name>
<sequence length="276" mass="30746">MREMRTATESDRPALAALWREAFGDGPEFIDFVFDRFAGLENVWLEERDGAPIASACAVPVTMGQLRGVYLYGVNTRADLRGQGVMSGLLDGIHAEAARRGRDFAVLVPEGERLFSFYAGLGYETRFYHRLVEKEIRPNLWAQAEFDTLTAQRLAAARQRFLEPPYVAFEPQAHAAMVQNLYTDGATTVETEDGYGVFFTQGDTLVFKELAAAGNLAATRILEAARQHTACDRALLELPRYGEVFLGEGEARPYGMLKWLAGEKKLEEPSMSLMCD</sequence>
<dbReference type="GO" id="GO:0030649">
    <property type="term" value="P:aminoglycoside antibiotic catabolic process"/>
    <property type="evidence" value="ECO:0007669"/>
    <property type="project" value="TreeGrafter"/>
</dbReference>
<dbReference type="PROSITE" id="PS51186">
    <property type="entry name" value="GNAT"/>
    <property type="match status" value="1"/>
</dbReference>
<dbReference type="InterPro" id="IPR016181">
    <property type="entry name" value="Acyl_CoA_acyltransferase"/>
</dbReference>
<dbReference type="PANTHER" id="PTHR37817">
    <property type="entry name" value="N-ACETYLTRANSFERASE EIS"/>
    <property type="match status" value="1"/>
</dbReference>